<dbReference type="STRING" id="485913.Krac_5052"/>
<name>D6TUH2_KTERA</name>
<accession>D6TUH2</accession>
<dbReference type="InterPro" id="IPR052019">
    <property type="entry name" value="F420H2_bilvrd_red/Heme_oxyg"/>
</dbReference>
<dbReference type="OrthoDB" id="162914at2"/>
<organism evidence="3 4">
    <name type="scientific">Ktedonobacter racemifer DSM 44963</name>
    <dbReference type="NCBI Taxonomy" id="485913"/>
    <lineage>
        <taxon>Bacteria</taxon>
        <taxon>Bacillati</taxon>
        <taxon>Chloroflexota</taxon>
        <taxon>Ktedonobacteria</taxon>
        <taxon>Ktedonobacterales</taxon>
        <taxon>Ktedonobacteraceae</taxon>
        <taxon>Ktedonobacter</taxon>
    </lineage>
</organism>
<dbReference type="GO" id="GO:0016627">
    <property type="term" value="F:oxidoreductase activity, acting on the CH-CH group of donors"/>
    <property type="evidence" value="ECO:0007669"/>
    <property type="project" value="TreeGrafter"/>
</dbReference>
<evidence type="ECO:0000256" key="1">
    <source>
        <dbReference type="ARBA" id="ARBA00023002"/>
    </source>
</evidence>
<reference evidence="3 4" key="1">
    <citation type="journal article" date="2011" name="Stand. Genomic Sci.">
        <title>Non-contiguous finished genome sequence and contextual data of the filamentous soil bacterium Ktedonobacter racemifer type strain (SOSP1-21).</title>
        <authorList>
            <person name="Chang Y.J."/>
            <person name="Land M."/>
            <person name="Hauser L."/>
            <person name="Chertkov O."/>
            <person name="Del Rio T.G."/>
            <person name="Nolan M."/>
            <person name="Copeland A."/>
            <person name="Tice H."/>
            <person name="Cheng J.F."/>
            <person name="Lucas S."/>
            <person name="Han C."/>
            <person name="Goodwin L."/>
            <person name="Pitluck S."/>
            <person name="Ivanova N."/>
            <person name="Ovchinikova G."/>
            <person name="Pati A."/>
            <person name="Chen A."/>
            <person name="Palaniappan K."/>
            <person name="Mavromatis K."/>
            <person name="Liolios K."/>
            <person name="Brettin T."/>
            <person name="Fiebig A."/>
            <person name="Rohde M."/>
            <person name="Abt B."/>
            <person name="Goker M."/>
            <person name="Detter J.C."/>
            <person name="Woyke T."/>
            <person name="Bristow J."/>
            <person name="Eisen J.A."/>
            <person name="Markowitz V."/>
            <person name="Hugenholtz P."/>
            <person name="Kyrpides N.C."/>
            <person name="Klenk H.P."/>
            <person name="Lapidus A."/>
        </authorList>
    </citation>
    <scope>NUCLEOTIDE SEQUENCE [LARGE SCALE GENOMIC DNA]</scope>
    <source>
        <strain evidence="4">DSM 44963</strain>
    </source>
</reference>
<evidence type="ECO:0000313" key="3">
    <source>
        <dbReference type="EMBL" id="EFH84040.1"/>
    </source>
</evidence>
<dbReference type="InterPro" id="IPR011576">
    <property type="entry name" value="Pyridox_Oxase_N"/>
</dbReference>
<dbReference type="RefSeq" id="WP_007915212.1">
    <property type="nucleotide sequence ID" value="NZ_ADVG01000003.1"/>
</dbReference>
<dbReference type="SUPFAM" id="SSF50475">
    <property type="entry name" value="FMN-binding split barrel"/>
    <property type="match status" value="1"/>
</dbReference>
<sequence length="132" mass="15206">MVVVIPDNYTDILNTTALAHVATIGPKGEPQSNPVWFGWDGQYLRFSNTRGRQKYRNVVNEPRVAISIVDPSNPYRYLEIRGKVVRLDDDTDLSFINSMAKKYMNEDVYPWHNPSDERVIIVIEPEHITKMG</sequence>
<keyword evidence="4" id="KW-1185">Reference proteome</keyword>
<feature type="domain" description="Pyridoxamine 5'-phosphate oxidase N-terminal" evidence="2">
    <location>
        <begin position="6"/>
        <end position="130"/>
    </location>
</feature>
<dbReference type="Gene3D" id="2.30.110.10">
    <property type="entry name" value="Electron Transport, Fmn-binding Protein, Chain A"/>
    <property type="match status" value="1"/>
</dbReference>
<protein>
    <submittedName>
        <fullName evidence="3">Putative F420-dependent enzyme</fullName>
    </submittedName>
</protein>
<dbReference type="GO" id="GO:0005829">
    <property type="term" value="C:cytosol"/>
    <property type="evidence" value="ECO:0007669"/>
    <property type="project" value="TreeGrafter"/>
</dbReference>
<evidence type="ECO:0000259" key="2">
    <source>
        <dbReference type="Pfam" id="PF01243"/>
    </source>
</evidence>
<dbReference type="NCBIfam" id="TIGR03618">
    <property type="entry name" value="Rv1155_F420"/>
    <property type="match status" value="1"/>
</dbReference>
<keyword evidence="1" id="KW-0560">Oxidoreductase</keyword>
<comment type="caution">
    <text evidence="3">The sequence shown here is derived from an EMBL/GenBank/DDBJ whole genome shotgun (WGS) entry which is preliminary data.</text>
</comment>
<evidence type="ECO:0000313" key="4">
    <source>
        <dbReference type="Proteomes" id="UP000004508"/>
    </source>
</evidence>
<dbReference type="AlphaFoldDB" id="D6TUH2"/>
<proteinExistence type="predicted"/>
<dbReference type="Proteomes" id="UP000004508">
    <property type="component" value="Unassembled WGS sequence"/>
</dbReference>
<dbReference type="EMBL" id="ADVG01000003">
    <property type="protein sequence ID" value="EFH84040.1"/>
    <property type="molecule type" value="Genomic_DNA"/>
</dbReference>
<gene>
    <name evidence="3" type="ORF">Krac_5052</name>
</gene>
<dbReference type="InterPro" id="IPR019920">
    <property type="entry name" value="F420-binding_dom_put"/>
</dbReference>
<dbReference type="InParanoid" id="D6TUH2"/>
<dbReference type="PANTHER" id="PTHR35176:SF6">
    <property type="entry name" value="HEME OXYGENASE HI_0854-RELATED"/>
    <property type="match status" value="1"/>
</dbReference>
<dbReference type="InterPro" id="IPR012349">
    <property type="entry name" value="Split_barrel_FMN-bd"/>
</dbReference>
<dbReference type="eggNOG" id="COG3576">
    <property type="taxonomic scope" value="Bacteria"/>
</dbReference>
<dbReference type="Pfam" id="PF01243">
    <property type="entry name" value="PNPOx_N"/>
    <property type="match status" value="1"/>
</dbReference>
<dbReference type="PANTHER" id="PTHR35176">
    <property type="entry name" value="HEME OXYGENASE HI_0854-RELATED"/>
    <property type="match status" value="1"/>
</dbReference>
<dbReference type="GO" id="GO:0070967">
    <property type="term" value="F:coenzyme F420 binding"/>
    <property type="evidence" value="ECO:0007669"/>
    <property type="project" value="TreeGrafter"/>
</dbReference>